<evidence type="ECO:0000256" key="8">
    <source>
        <dbReference type="ARBA" id="ARBA00023163"/>
    </source>
</evidence>
<comment type="caution">
    <text evidence="11">The sequence shown here is derived from an EMBL/GenBank/DDBJ whole genome shotgun (WGS) entry which is preliminary data.</text>
</comment>
<name>A4BDR8_9GAMM</name>
<protein>
    <submittedName>
        <fullName evidence="11">Superfamily II DNA/RNA helicase, SNF2 family protein</fullName>
    </submittedName>
</protein>
<proteinExistence type="predicted"/>
<gene>
    <name evidence="11" type="ORF">MED297_15999</name>
</gene>
<dbReference type="RefSeq" id="WP_008043403.1">
    <property type="nucleotide sequence ID" value="NZ_CH724150.1"/>
</dbReference>
<evidence type="ECO:0000259" key="10">
    <source>
        <dbReference type="PROSITE" id="PS51194"/>
    </source>
</evidence>
<dbReference type="SMART" id="SM00487">
    <property type="entry name" value="DEXDc"/>
    <property type="match status" value="1"/>
</dbReference>
<keyword evidence="5" id="KW-0805">Transcription regulation</keyword>
<dbReference type="PROSITE" id="PS51194">
    <property type="entry name" value="HELICASE_CTER"/>
    <property type="match status" value="1"/>
</dbReference>
<evidence type="ECO:0000259" key="9">
    <source>
        <dbReference type="PROSITE" id="PS51192"/>
    </source>
</evidence>
<dbReference type="CDD" id="cd18793">
    <property type="entry name" value="SF2_C_SNF"/>
    <property type="match status" value="1"/>
</dbReference>
<dbReference type="InterPro" id="IPR057342">
    <property type="entry name" value="DEXDc_RapA"/>
</dbReference>
<evidence type="ECO:0000256" key="7">
    <source>
        <dbReference type="ARBA" id="ARBA00023159"/>
    </source>
</evidence>
<dbReference type="CDD" id="cd18011">
    <property type="entry name" value="DEXDc_RapA"/>
    <property type="match status" value="1"/>
</dbReference>
<evidence type="ECO:0000256" key="5">
    <source>
        <dbReference type="ARBA" id="ARBA00023015"/>
    </source>
</evidence>
<keyword evidence="6" id="KW-0238">DNA-binding</keyword>
<evidence type="ECO:0000256" key="2">
    <source>
        <dbReference type="ARBA" id="ARBA00022801"/>
    </source>
</evidence>
<feature type="domain" description="Helicase C-terminal" evidence="10">
    <location>
        <begin position="410"/>
        <end position="570"/>
    </location>
</feature>
<dbReference type="InterPro" id="IPR049730">
    <property type="entry name" value="SNF2/RAD54-like_C"/>
</dbReference>
<dbReference type="Pfam" id="PF12137">
    <property type="entry name" value="RapA_C"/>
    <property type="match status" value="1"/>
</dbReference>
<dbReference type="STRING" id="314283.MED297_15999"/>
<dbReference type="InterPro" id="IPR038718">
    <property type="entry name" value="SNF2-like_sf"/>
</dbReference>
<sequence length="883" mass="99277">MAEFVQGQRWLVDSEPELGLGMVQSVDARAVLLYFPDSDTERQYALRDAPLTRYTLDVGETLDHRDQGEKTIAVVHSMNGLIVYETTDQQMVPETELADKVKRNNPMVRLLTGQTDHPNWFAFRSALNSGIQAIWSTHLNGLLGTRSTLLPHQLYVARSATEHSHVRALLADEVGLGKTIEAGLIINRLRQQGRIRRILIAVPPALQAQWLVELIRRFSLFCEMYQGPEHDFAIGQVHLITHTELTSEETLAHISEQDWDMLVVDEAHHLNTEADEADSLHWSQFARQLPHLLLLTATPEQLGQQSHFGRLQLLDAGRFASFEQYQADEASFADLTDIARALNENQVTPDVIQQLESLGISWQNDAHQALSALLDRHGTGRVVYRNTRKGVSGFHRRQADLELFASDSDRVKALAQWLKTNRDEKVLLIAHDKETAKSLAYELWHDFGVDATSFHEDLDLIERDRAAAHFADVDDGAHILVCSEIGGEGRNFQFCHHLILWDIPSHPDSLEQRIGRLDRIGQTQTIGIHAYLLQNSDDQRRYQWYHDLLGCVEQSQPAAGTIHEQFAEDWFARGDDALADSIRKQMRELTEQLEQGRDILLELNSCRQPEADNIRNQIETLEQNHPLSVVEMAANLLNLHFESIANGIYELIPSSNMLIPVLPGIPEGGAVVTFDRQIASQREDTLFLSWEHPFIQGLADMLQGSELGQASIALLESEQVPAGQLLMEVQWSVSVPERLTHALKPHLNTALFRTLVLEGGVKDLSGVLSEDALQAQIKTLPVKIARKMIREAKERISPLYETSQTLAEDRFNTALEETRASLVAANQARVERMSYLASVNPIVTQADVEKLKIQTLLEEEALSQCEFSTSGVRLILCAPPGSL</sequence>
<dbReference type="SUPFAM" id="SSF52540">
    <property type="entry name" value="P-loop containing nucleoside triphosphate hydrolases"/>
    <property type="match status" value="2"/>
</dbReference>
<dbReference type="Pfam" id="PF00176">
    <property type="entry name" value="SNF2-rel_dom"/>
    <property type="match status" value="1"/>
</dbReference>
<dbReference type="Gene3D" id="3.40.50.10810">
    <property type="entry name" value="Tandem AAA-ATPase domain"/>
    <property type="match status" value="1"/>
</dbReference>
<dbReference type="InterPro" id="IPR001650">
    <property type="entry name" value="Helicase_C-like"/>
</dbReference>
<dbReference type="Pfam" id="PF00271">
    <property type="entry name" value="Helicase_C"/>
    <property type="match status" value="1"/>
</dbReference>
<dbReference type="PANTHER" id="PTHR45766:SF6">
    <property type="entry name" value="SWI_SNF-RELATED MATRIX-ASSOCIATED ACTIN-DEPENDENT REGULATOR OF CHROMATIN SUBFAMILY A-LIKE PROTEIN 1"/>
    <property type="match status" value="1"/>
</dbReference>
<dbReference type="HOGENOM" id="CLU_011520_0_0_6"/>
<dbReference type="InterPro" id="IPR014001">
    <property type="entry name" value="Helicase_ATP-bd"/>
</dbReference>
<dbReference type="Gene3D" id="3.30.360.80">
    <property type="match status" value="1"/>
</dbReference>
<keyword evidence="3 11" id="KW-0347">Helicase</keyword>
<dbReference type="Pfam" id="PF18337">
    <property type="entry name" value="Tudor_RapA"/>
    <property type="match status" value="1"/>
</dbReference>
<keyword evidence="8" id="KW-0804">Transcription</keyword>
<dbReference type="Gene3D" id="6.10.140.1500">
    <property type="match status" value="1"/>
</dbReference>
<dbReference type="GO" id="GO:0004386">
    <property type="term" value="F:helicase activity"/>
    <property type="evidence" value="ECO:0007669"/>
    <property type="project" value="UniProtKB-KW"/>
</dbReference>
<accession>A4BDR8</accession>
<dbReference type="OrthoDB" id="9814088at2"/>
<dbReference type="InterPro" id="IPR040765">
    <property type="entry name" value="Tudor_1_RapA"/>
</dbReference>
<dbReference type="InterPro" id="IPR027417">
    <property type="entry name" value="P-loop_NTPase"/>
</dbReference>
<dbReference type="Gene3D" id="2.30.30.140">
    <property type="match status" value="1"/>
</dbReference>
<reference evidence="11 12" key="1">
    <citation type="submission" date="2006-02" db="EMBL/GenBank/DDBJ databases">
        <authorList>
            <person name="Pinhassi J."/>
            <person name="Pedros-Alio C."/>
            <person name="Ferriera S."/>
            <person name="Johnson J."/>
            <person name="Kravitz S."/>
            <person name="Halpern A."/>
            <person name="Remington K."/>
            <person name="Beeson K."/>
            <person name="Tran B."/>
            <person name="Rogers Y.-H."/>
            <person name="Friedman R."/>
            <person name="Venter J.C."/>
        </authorList>
    </citation>
    <scope>NUCLEOTIDE SEQUENCE [LARGE SCALE GENOMIC DNA]</scope>
    <source>
        <strain evidence="11 12">MED297</strain>
    </source>
</reference>
<keyword evidence="1" id="KW-0547">Nucleotide-binding</keyword>
<evidence type="ECO:0000256" key="1">
    <source>
        <dbReference type="ARBA" id="ARBA00022741"/>
    </source>
</evidence>
<keyword evidence="7" id="KW-0010">Activator</keyword>
<dbReference type="GO" id="GO:0016817">
    <property type="term" value="F:hydrolase activity, acting on acid anhydrides"/>
    <property type="evidence" value="ECO:0007669"/>
    <property type="project" value="InterPro"/>
</dbReference>
<dbReference type="InterPro" id="IPR000330">
    <property type="entry name" value="SNF2_N"/>
</dbReference>
<evidence type="ECO:0000256" key="4">
    <source>
        <dbReference type="ARBA" id="ARBA00022840"/>
    </source>
</evidence>
<dbReference type="InterPro" id="IPR040766">
    <property type="entry name" value="Tudor_2_RapA"/>
</dbReference>
<evidence type="ECO:0000256" key="6">
    <source>
        <dbReference type="ARBA" id="ARBA00023125"/>
    </source>
</evidence>
<dbReference type="Pfam" id="PF18339">
    <property type="entry name" value="Tudor_1_RapA"/>
    <property type="match status" value="1"/>
</dbReference>
<dbReference type="PROSITE" id="PS51192">
    <property type="entry name" value="HELICASE_ATP_BIND_1"/>
    <property type="match status" value="1"/>
</dbReference>
<dbReference type="GO" id="GO:0005524">
    <property type="term" value="F:ATP binding"/>
    <property type="evidence" value="ECO:0007669"/>
    <property type="project" value="UniProtKB-KW"/>
</dbReference>
<evidence type="ECO:0000313" key="11">
    <source>
        <dbReference type="EMBL" id="EAR09677.1"/>
    </source>
</evidence>
<feature type="domain" description="Helicase ATP-binding" evidence="9">
    <location>
        <begin position="159"/>
        <end position="317"/>
    </location>
</feature>
<keyword evidence="4" id="KW-0067">ATP-binding</keyword>
<keyword evidence="12" id="KW-1185">Reference proteome</keyword>
<organism evidence="11 12">
    <name type="scientific">Reinekea blandensis MED297</name>
    <dbReference type="NCBI Taxonomy" id="314283"/>
    <lineage>
        <taxon>Bacteria</taxon>
        <taxon>Pseudomonadati</taxon>
        <taxon>Pseudomonadota</taxon>
        <taxon>Gammaproteobacteria</taxon>
        <taxon>Oceanospirillales</taxon>
        <taxon>Saccharospirillaceae</taxon>
        <taxon>Reinekea</taxon>
    </lineage>
</organism>
<evidence type="ECO:0000313" key="12">
    <source>
        <dbReference type="Proteomes" id="UP000005953"/>
    </source>
</evidence>
<dbReference type="AlphaFoldDB" id="A4BDR8"/>
<dbReference type="PANTHER" id="PTHR45766">
    <property type="entry name" value="DNA ANNEALING HELICASE AND ENDONUCLEASE ZRANB3 FAMILY MEMBER"/>
    <property type="match status" value="1"/>
</dbReference>
<keyword evidence="2" id="KW-0378">Hydrolase</keyword>
<dbReference type="EMBL" id="AAOE01000008">
    <property type="protein sequence ID" value="EAR09677.1"/>
    <property type="molecule type" value="Genomic_DNA"/>
</dbReference>
<dbReference type="GO" id="GO:0003677">
    <property type="term" value="F:DNA binding"/>
    <property type="evidence" value="ECO:0007669"/>
    <property type="project" value="UniProtKB-KW"/>
</dbReference>
<dbReference type="SMART" id="SM00490">
    <property type="entry name" value="HELICc"/>
    <property type="match status" value="1"/>
</dbReference>
<dbReference type="Proteomes" id="UP000005953">
    <property type="component" value="Unassembled WGS sequence"/>
</dbReference>
<evidence type="ECO:0000256" key="3">
    <source>
        <dbReference type="ARBA" id="ARBA00022806"/>
    </source>
</evidence>
<dbReference type="InterPro" id="IPR022737">
    <property type="entry name" value="RapA_C"/>
</dbReference>